<gene>
    <name evidence="14" type="ORF">FOA43_003951</name>
</gene>
<comment type="function">
    <text evidence="12">Catalyzes the hydrolysis of inorganic polyphosphate (polyP) chains of many hundreds of phosphate residues into shorter lengths.</text>
</comment>
<evidence type="ECO:0000256" key="1">
    <source>
        <dbReference type="ARBA" id="ARBA00004576"/>
    </source>
</evidence>
<dbReference type="CDD" id="cd00842">
    <property type="entry name" value="MPP_ASMase"/>
    <property type="match status" value="1"/>
</dbReference>
<proteinExistence type="inferred from homology"/>
<keyword evidence="7 12" id="KW-0378">Hydrolase</keyword>
<dbReference type="GO" id="GO:0004309">
    <property type="term" value="F:exopolyphosphatase activity"/>
    <property type="evidence" value="ECO:0007669"/>
    <property type="project" value="TreeGrafter"/>
</dbReference>
<dbReference type="GO" id="GO:0000324">
    <property type="term" value="C:fungal-type vacuole"/>
    <property type="evidence" value="ECO:0007669"/>
    <property type="project" value="TreeGrafter"/>
</dbReference>
<comment type="similarity">
    <text evidence="2">Belongs to the endopolyphosphatase PPN1 family.</text>
</comment>
<keyword evidence="10 12" id="KW-0472">Membrane</keyword>
<dbReference type="GeneID" id="62197351"/>
<evidence type="ECO:0000259" key="13">
    <source>
        <dbReference type="Pfam" id="PF00149"/>
    </source>
</evidence>
<dbReference type="SUPFAM" id="SSF56300">
    <property type="entry name" value="Metallo-dependent phosphatases"/>
    <property type="match status" value="1"/>
</dbReference>
<comment type="catalytic activity">
    <reaction evidence="12">
        <text>[phosphate](n+1) + n H2O = (n+1) phosphate + n H(+)</text>
        <dbReference type="Rhea" id="RHEA:22452"/>
        <dbReference type="Rhea" id="RHEA-COMP:14280"/>
        <dbReference type="ChEBI" id="CHEBI:15377"/>
        <dbReference type="ChEBI" id="CHEBI:15378"/>
        <dbReference type="ChEBI" id="CHEBI:16838"/>
        <dbReference type="ChEBI" id="CHEBI:43474"/>
        <dbReference type="EC" id="3.6.1.10"/>
    </reaction>
</comment>
<dbReference type="KEGG" id="bnn:FOA43_003951"/>
<evidence type="ECO:0000313" key="14">
    <source>
        <dbReference type="EMBL" id="QPG76561.1"/>
    </source>
</evidence>
<sequence>MATADSHFRVIVLCTFITLLTVLSVGLNFGNVSSLEESSSSLPLVHKGERLQVTQIQDDNEDEYKILGLTPNHSVRVGITDLKGNSIDTNSEIIYHGRFLHITDMHPDELNKLGSSIPKKCHKKLSYIPEDELCHPLGDAMSGCDSPMQLYEDTLAWIRKNLKDKIDFVIWTGDNVRHDNDRGHPRLEGDIFKMNQNVANKMAEVFMDEGEEDDMPLERRVKIIPSLGNNDVYPHNLVAPGPTLQTREMYKIWRDFVPAEQMHTFDRGIYFFREVIPGKLAVLSINTLYFFKSNPLSDNCDGRKQPGYKLFEWLSVTLNELRRRHMKVWLSGHVPPIPKNLHYSCYTKMAVWMHEYRDIIIGGLYGHMNTDHFVPLDSVKAWKSIKGQNDENCTDENCTDENDVEDYKDVIDMYGGMGLLDEDFGVTRKSKRYDSAPQGKVTYLEDIRDSMFARIKGKNKSGEHGDRYAFAHVTASVIPTFNPGFRIWEYNVTDLLKGDIERQFEPWTDFFTRINQELDESDELADILETFDDDDPRTKNYYTLAKDKTIPQIMPPGTPLGPGYVMQLFSPERYTQYYLDLDSAAKDPDFKLDYRVHYSTNDKPYDMDSLLVEDWMELARRLAQSSPLKKSHRGKGDKENKQDLQELSAVSDLWKTFIDRAFLSTGYQNFPFSTN</sequence>
<keyword evidence="5 12" id="KW-0926">Vacuole</keyword>
<dbReference type="GO" id="GO:0008081">
    <property type="term" value="F:phosphoric diester hydrolase activity"/>
    <property type="evidence" value="ECO:0007669"/>
    <property type="project" value="TreeGrafter"/>
</dbReference>
<evidence type="ECO:0000256" key="2">
    <source>
        <dbReference type="ARBA" id="ARBA00010399"/>
    </source>
</evidence>
<dbReference type="EMBL" id="CP064815">
    <property type="protein sequence ID" value="QPG76561.1"/>
    <property type="molecule type" value="Genomic_DNA"/>
</dbReference>
<dbReference type="InterPro" id="IPR004843">
    <property type="entry name" value="Calcineurin-like_PHP"/>
</dbReference>
<feature type="domain" description="Calcineurin-like phosphoesterase" evidence="13">
    <location>
        <begin position="98"/>
        <end position="363"/>
    </location>
</feature>
<keyword evidence="15" id="KW-1185">Reference proteome</keyword>
<dbReference type="Pfam" id="PF00149">
    <property type="entry name" value="Metallophos"/>
    <property type="match status" value="1"/>
</dbReference>
<dbReference type="OrthoDB" id="348678at2759"/>
<evidence type="ECO:0000256" key="11">
    <source>
        <dbReference type="ARBA" id="ARBA00023180"/>
    </source>
</evidence>
<evidence type="ECO:0000256" key="12">
    <source>
        <dbReference type="PIRNR" id="PIRNR027093"/>
    </source>
</evidence>
<keyword evidence="11" id="KW-0325">Glycoprotein</keyword>
<protein>
    <recommendedName>
        <fullName evidence="4 12">Endopolyphosphatase</fullName>
        <ecNumber evidence="3 12">3.6.1.10</ecNumber>
    </recommendedName>
</protein>
<dbReference type="EC" id="3.6.1.10" evidence="3 12"/>
<organism evidence="14 15">
    <name type="scientific">Eeniella nana</name>
    <name type="common">Yeast</name>
    <name type="synonym">Brettanomyces nanus</name>
    <dbReference type="NCBI Taxonomy" id="13502"/>
    <lineage>
        <taxon>Eukaryota</taxon>
        <taxon>Fungi</taxon>
        <taxon>Dikarya</taxon>
        <taxon>Ascomycota</taxon>
        <taxon>Saccharomycotina</taxon>
        <taxon>Pichiomycetes</taxon>
        <taxon>Pichiales</taxon>
        <taxon>Pichiaceae</taxon>
        <taxon>Brettanomyces</taxon>
    </lineage>
</organism>
<keyword evidence="6" id="KW-0812">Transmembrane</keyword>
<dbReference type="GO" id="GO:0006798">
    <property type="term" value="P:polyphosphate catabolic process"/>
    <property type="evidence" value="ECO:0007669"/>
    <property type="project" value="TreeGrafter"/>
</dbReference>
<evidence type="ECO:0000256" key="9">
    <source>
        <dbReference type="ARBA" id="ARBA00022989"/>
    </source>
</evidence>
<evidence type="ECO:0000256" key="8">
    <source>
        <dbReference type="ARBA" id="ARBA00022968"/>
    </source>
</evidence>
<evidence type="ECO:0000256" key="7">
    <source>
        <dbReference type="ARBA" id="ARBA00022801"/>
    </source>
</evidence>
<dbReference type="InterPro" id="IPR012358">
    <property type="entry name" value="EndopolyPtase_N1"/>
</dbReference>
<dbReference type="GO" id="GO:0005774">
    <property type="term" value="C:vacuolar membrane"/>
    <property type="evidence" value="ECO:0007669"/>
    <property type="project" value="UniProtKB-SubCell"/>
</dbReference>
<comment type="subcellular location">
    <subcellularLocation>
        <location evidence="1">Vacuole membrane</location>
        <topology evidence="1">Single-pass type II membrane protein</topology>
    </subcellularLocation>
</comment>
<dbReference type="RefSeq" id="XP_038780126.1">
    <property type="nucleotide sequence ID" value="XM_038924198.1"/>
</dbReference>
<evidence type="ECO:0000256" key="6">
    <source>
        <dbReference type="ARBA" id="ARBA00022692"/>
    </source>
</evidence>
<dbReference type="Proteomes" id="UP000662931">
    <property type="component" value="Chromosome 4"/>
</dbReference>
<dbReference type="Gene3D" id="3.60.21.10">
    <property type="match status" value="1"/>
</dbReference>
<evidence type="ECO:0000256" key="5">
    <source>
        <dbReference type="ARBA" id="ARBA00022554"/>
    </source>
</evidence>
<dbReference type="PANTHER" id="PTHR10340">
    <property type="entry name" value="SPHINGOMYELIN PHOSPHODIESTERASE"/>
    <property type="match status" value="1"/>
</dbReference>
<evidence type="ECO:0000256" key="3">
    <source>
        <dbReference type="ARBA" id="ARBA00012459"/>
    </source>
</evidence>
<keyword evidence="9" id="KW-1133">Transmembrane helix</keyword>
<name>A0A875S4J5_EENNA</name>
<evidence type="ECO:0000256" key="10">
    <source>
        <dbReference type="ARBA" id="ARBA00023136"/>
    </source>
</evidence>
<dbReference type="InterPro" id="IPR029052">
    <property type="entry name" value="Metallo-depent_PP-like"/>
</dbReference>
<accession>A0A875S4J5</accession>
<dbReference type="PIRSF" id="PIRSF027093">
    <property type="entry name" value="EndopolyPtase_N1"/>
    <property type="match status" value="1"/>
</dbReference>
<dbReference type="AlphaFoldDB" id="A0A875S4J5"/>
<dbReference type="GO" id="GO:0000298">
    <property type="term" value="F:endopolyphosphatase activity"/>
    <property type="evidence" value="ECO:0007669"/>
    <property type="project" value="UniProtKB-EC"/>
</dbReference>
<dbReference type="InterPro" id="IPR041805">
    <property type="entry name" value="ASMase/PPN1_MPP"/>
</dbReference>
<evidence type="ECO:0000313" key="15">
    <source>
        <dbReference type="Proteomes" id="UP000662931"/>
    </source>
</evidence>
<evidence type="ECO:0000256" key="4">
    <source>
        <dbReference type="ARBA" id="ARBA00014458"/>
    </source>
</evidence>
<keyword evidence="8" id="KW-0735">Signal-anchor</keyword>
<dbReference type="PANTHER" id="PTHR10340:SF55">
    <property type="entry name" value="ENDOPOLYPHOSPHATASE"/>
    <property type="match status" value="1"/>
</dbReference>
<reference evidence="14" key="1">
    <citation type="submission" date="2020-10" db="EMBL/GenBank/DDBJ databases">
        <authorList>
            <person name="Roach M.J.R."/>
        </authorList>
    </citation>
    <scope>NUCLEOTIDE SEQUENCE</scope>
    <source>
        <strain evidence="14">CBS 1945</strain>
    </source>
</reference>